<proteinExistence type="predicted"/>
<accession>A0A147F6N7</accession>
<evidence type="ECO:0000313" key="1">
    <source>
        <dbReference type="EMBL" id="KTS10385.1"/>
    </source>
</evidence>
<dbReference type="PATRIC" id="fig|2033.7.peg.3130"/>
<gene>
    <name evidence="1" type="ORF">RSA3_11715</name>
</gene>
<dbReference type="Proteomes" id="UP000072189">
    <property type="component" value="Unassembled WGS sequence"/>
</dbReference>
<comment type="caution">
    <text evidence="1">The sequence shown here is derived from an EMBL/GenBank/DDBJ whole genome shotgun (WGS) entry which is preliminary data.</text>
</comment>
<sequence>MPDPRAFRIDVGPFRLEPTPDVGTWTAVPREADGGVASGITAAWSDWVAFAEKVRRADELWREREARGDAWDEGFSAARDAAATNPYR</sequence>
<protein>
    <submittedName>
        <fullName evidence="1">Uncharacterized protein</fullName>
    </submittedName>
</protein>
<name>A0A147F6N7_MICTE</name>
<organism evidence="1 2">
    <name type="scientific">Microbacterium testaceum</name>
    <name type="common">Aureobacterium testaceum</name>
    <name type="synonym">Brevibacterium testaceum</name>
    <dbReference type="NCBI Taxonomy" id="2033"/>
    <lineage>
        <taxon>Bacteria</taxon>
        <taxon>Bacillati</taxon>
        <taxon>Actinomycetota</taxon>
        <taxon>Actinomycetes</taxon>
        <taxon>Micrococcales</taxon>
        <taxon>Microbacteriaceae</taxon>
        <taxon>Microbacterium</taxon>
    </lineage>
</organism>
<reference evidence="1 2" key="1">
    <citation type="journal article" date="2016" name="Front. Microbiol.">
        <title>Genomic Resource of Rice Seed Associated Bacteria.</title>
        <authorList>
            <person name="Midha S."/>
            <person name="Bansal K."/>
            <person name="Sharma S."/>
            <person name="Kumar N."/>
            <person name="Patil P.P."/>
            <person name="Chaudhry V."/>
            <person name="Patil P.B."/>
        </authorList>
    </citation>
    <scope>NUCLEOTIDE SEQUENCE [LARGE SCALE GENOMIC DNA]</scope>
    <source>
        <strain evidence="1 2">RSA3</strain>
    </source>
</reference>
<dbReference type="RefSeq" id="WP_058614466.1">
    <property type="nucleotide sequence ID" value="NZ_LDRV01000077.1"/>
</dbReference>
<evidence type="ECO:0000313" key="2">
    <source>
        <dbReference type="Proteomes" id="UP000072189"/>
    </source>
</evidence>
<dbReference type="AlphaFoldDB" id="A0A147F6N7"/>
<dbReference type="EMBL" id="LDRV01000077">
    <property type="protein sequence ID" value="KTS10385.1"/>
    <property type="molecule type" value="Genomic_DNA"/>
</dbReference>